<accession>A0ABV7VCX6</accession>
<gene>
    <name evidence="2" type="ORF">ACFOOQ_07340</name>
</gene>
<feature type="transmembrane region" description="Helical" evidence="1">
    <location>
        <begin position="343"/>
        <end position="364"/>
    </location>
</feature>
<keyword evidence="1" id="KW-0812">Transmembrane</keyword>
<feature type="transmembrane region" description="Helical" evidence="1">
    <location>
        <begin position="28"/>
        <end position="50"/>
    </location>
</feature>
<feature type="transmembrane region" description="Helical" evidence="1">
    <location>
        <begin position="121"/>
        <end position="140"/>
    </location>
</feature>
<dbReference type="Proteomes" id="UP001595711">
    <property type="component" value="Unassembled WGS sequence"/>
</dbReference>
<keyword evidence="1" id="KW-0472">Membrane</keyword>
<sequence length="405" mass="42394">MSTTDNILDGRPHLQTRIPAILQGGFRLFFLLAGLQASGFLALWIAGWLFGLPIPAADNAVLWHGHALVFGFGAAALAGFLLTAVPSWTGLTPVRGWRLAALGLLWLAARLLAFWPAAIKAGVYGLVDIAFWPALALLVLPGIIRRNARRNGFFVVILAAFATLDVIIHLDLAGRIDGSGQPALYAGLGLFVVLIGIIGGRIVPAFTTGGLRMAGRPVTLQPHPWLDHAALAAIMLAFGAELSGIGTQMQAELFLLAALLHGLRFIGWKFWLTRRIPLLWSLHAGYAWLVAGLTLKALAAAGHVPQAAAIHALGAGCVGATVLAVMTRAALGHTGRKLEASAAATLAYLLVNAGALIRVLAVLVPGADAWLLQLIAGVAWSAGFLVFVAGYAGILTGPRIDGRPG</sequence>
<feature type="transmembrane region" description="Helical" evidence="1">
    <location>
        <begin position="308"/>
        <end position="331"/>
    </location>
</feature>
<comment type="caution">
    <text evidence="2">The sequence shown here is derived from an EMBL/GenBank/DDBJ whole genome shotgun (WGS) entry which is preliminary data.</text>
</comment>
<feature type="transmembrane region" description="Helical" evidence="1">
    <location>
        <begin position="152"/>
        <end position="170"/>
    </location>
</feature>
<feature type="transmembrane region" description="Helical" evidence="1">
    <location>
        <begin position="62"/>
        <end position="85"/>
    </location>
</feature>
<protein>
    <submittedName>
        <fullName evidence="2">NnrS family protein</fullName>
    </submittedName>
</protein>
<feature type="transmembrane region" description="Helical" evidence="1">
    <location>
        <begin position="284"/>
        <end position="302"/>
    </location>
</feature>
<feature type="transmembrane region" description="Helical" evidence="1">
    <location>
        <begin position="370"/>
        <end position="394"/>
    </location>
</feature>
<dbReference type="EMBL" id="JBHRYJ010000001">
    <property type="protein sequence ID" value="MFC3675350.1"/>
    <property type="molecule type" value="Genomic_DNA"/>
</dbReference>
<feature type="transmembrane region" description="Helical" evidence="1">
    <location>
        <begin position="97"/>
        <end position="115"/>
    </location>
</feature>
<keyword evidence="1" id="KW-1133">Transmembrane helix</keyword>
<feature type="transmembrane region" description="Helical" evidence="1">
    <location>
        <begin position="182"/>
        <end position="204"/>
    </location>
</feature>
<keyword evidence="3" id="KW-1185">Reference proteome</keyword>
<dbReference type="Pfam" id="PF05940">
    <property type="entry name" value="NnrS"/>
    <property type="match status" value="1"/>
</dbReference>
<evidence type="ECO:0000256" key="1">
    <source>
        <dbReference type="SAM" id="Phobius"/>
    </source>
</evidence>
<proteinExistence type="predicted"/>
<evidence type="ECO:0000313" key="3">
    <source>
        <dbReference type="Proteomes" id="UP001595711"/>
    </source>
</evidence>
<reference evidence="3" key="1">
    <citation type="journal article" date="2019" name="Int. J. Syst. Evol. Microbiol.">
        <title>The Global Catalogue of Microorganisms (GCM) 10K type strain sequencing project: providing services to taxonomists for standard genome sequencing and annotation.</title>
        <authorList>
            <consortium name="The Broad Institute Genomics Platform"/>
            <consortium name="The Broad Institute Genome Sequencing Center for Infectious Disease"/>
            <person name="Wu L."/>
            <person name="Ma J."/>
        </authorList>
    </citation>
    <scope>NUCLEOTIDE SEQUENCE [LARGE SCALE GENOMIC DNA]</scope>
    <source>
        <strain evidence="3">KCTC 42182</strain>
    </source>
</reference>
<evidence type="ECO:0000313" key="2">
    <source>
        <dbReference type="EMBL" id="MFC3675350.1"/>
    </source>
</evidence>
<dbReference type="RefSeq" id="WP_379723755.1">
    <property type="nucleotide sequence ID" value="NZ_JBHRYJ010000001.1"/>
</dbReference>
<organism evidence="2 3">
    <name type="scientific">Ferrovibrio xuzhouensis</name>
    <dbReference type="NCBI Taxonomy" id="1576914"/>
    <lineage>
        <taxon>Bacteria</taxon>
        <taxon>Pseudomonadati</taxon>
        <taxon>Pseudomonadota</taxon>
        <taxon>Alphaproteobacteria</taxon>
        <taxon>Rhodospirillales</taxon>
        <taxon>Rhodospirillaceae</taxon>
        <taxon>Ferrovibrio</taxon>
    </lineage>
</organism>
<dbReference type="InterPro" id="IPR010266">
    <property type="entry name" value="NnrS"/>
</dbReference>
<name>A0ABV7VCX6_9PROT</name>